<reference evidence="2 3" key="1">
    <citation type="submission" date="2007-05" db="EMBL/GenBank/DDBJ databases">
        <title>Complete sequence of Geobacter uraniireducens Rf4.</title>
        <authorList>
            <consortium name="US DOE Joint Genome Institute"/>
            <person name="Copeland A."/>
            <person name="Lucas S."/>
            <person name="Lapidus A."/>
            <person name="Barry K."/>
            <person name="Detter J.C."/>
            <person name="Glavina del Rio T."/>
            <person name="Hammon N."/>
            <person name="Israni S."/>
            <person name="Dalin E."/>
            <person name="Tice H."/>
            <person name="Pitluck S."/>
            <person name="Chertkov O."/>
            <person name="Brettin T."/>
            <person name="Bruce D."/>
            <person name="Han C."/>
            <person name="Schmutz J."/>
            <person name="Larimer F."/>
            <person name="Land M."/>
            <person name="Hauser L."/>
            <person name="Kyrpides N."/>
            <person name="Mikhailova N."/>
            <person name="Shelobolina E."/>
            <person name="Aklujkar M."/>
            <person name="Lovley D."/>
            <person name="Richardson P."/>
        </authorList>
    </citation>
    <scope>NUCLEOTIDE SEQUENCE [LARGE SCALE GENOMIC DNA]</scope>
    <source>
        <strain evidence="2 3">Rf4</strain>
    </source>
</reference>
<proteinExistence type="predicted"/>
<feature type="transmembrane region" description="Helical" evidence="1">
    <location>
        <begin position="31"/>
        <end position="52"/>
    </location>
</feature>
<sequence>MILEAGDRQRQKTMGNIGSARKKVYSRLMTLGKLCYLPNVLTFVVVGVIEFFQESSGVQKALGGVDQFKVQLRHRQRPVISPLRPPF</sequence>
<evidence type="ECO:0000313" key="2">
    <source>
        <dbReference type="EMBL" id="ABQ25668.1"/>
    </source>
</evidence>
<dbReference type="Proteomes" id="UP000006695">
    <property type="component" value="Chromosome"/>
</dbReference>
<keyword evidence="1" id="KW-0472">Membrane</keyword>
<keyword evidence="1" id="KW-1133">Transmembrane helix</keyword>
<keyword evidence="1" id="KW-0812">Transmembrane</keyword>
<evidence type="ECO:0000313" key="3">
    <source>
        <dbReference type="Proteomes" id="UP000006695"/>
    </source>
</evidence>
<dbReference type="AlphaFoldDB" id="A5GE13"/>
<gene>
    <name evidence="2" type="ordered locus">Gura_1469</name>
</gene>
<dbReference type="HOGENOM" id="CLU_2478935_0_0_7"/>
<name>A5GE13_GEOUR</name>
<dbReference type="EMBL" id="CP000698">
    <property type="protein sequence ID" value="ABQ25668.1"/>
    <property type="molecule type" value="Genomic_DNA"/>
</dbReference>
<evidence type="ECO:0000256" key="1">
    <source>
        <dbReference type="SAM" id="Phobius"/>
    </source>
</evidence>
<organism evidence="2 3">
    <name type="scientific">Geotalea uraniireducens (strain Rf4)</name>
    <name type="common">Geobacter uraniireducens</name>
    <dbReference type="NCBI Taxonomy" id="351605"/>
    <lineage>
        <taxon>Bacteria</taxon>
        <taxon>Pseudomonadati</taxon>
        <taxon>Thermodesulfobacteriota</taxon>
        <taxon>Desulfuromonadia</taxon>
        <taxon>Geobacterales</taxon>
        <taxon>Geobacteraceae</taxon>
        <taxon>Geotalea</taxon>
    </lineage>
</organism>
<accession>A5GE13</accession>
<protein>
    <submittedName>
        <fullName evidence="2">Uncharacterized protein</fullName>
    </submittedName>
</protein>
<dbReference type="KEGG" id="gur:Gura_1469"/>
<keyword evidence="3" id="KW-1185">Reference proteome</keyword>